<dbReference type="PANTHER" id="PTHR10916:SF0">
    <property type="entry name" value="LARGE RIBOSOMAL SUBUNIT PROTEIN UL29C"/>
    <property type="match status" value="1"/>
</dbReference>
<evidence type="ECO:0000313" key="7">
    <source>
        <dbReference type="Proteomes" id="UP000056466"/>
    </source>
</evidence>
<dbReference type="PATRIC" id="fig|186490.8.peg.267"/>
<keyword evidence="3 5" id="KW-0687">Ribonucleoprotein</keyword>
<evidence type="ECO:0000256" key="3">
    <source>
        <dbReference type="ARBA" id="ARBA00023274"/>
    </source>
</evidence>
<dbReference type="GO" id="GO:0022625">
    <property type="term" value="C:cytosolic large ribosomal subunit"/>
    <property type="evidence" value="ECO:0007669"/>
    <property type="project" value="TreeGrafter"/>
</dbReference>
<dbReference type="SUPFAM" id="SSF46561">
    <property type="entry name" value="Ribosomal protein L29 (L29p)"/>
    <property type="match status" value="1"/>
</dbReference>
<dbReference type="Proteomes" id="UP000056466">
    <property type="component" value="Chromosome"/>
</dbReference>
<dbReference type="EMBL" id="CP011787">
    <property type="protein sequence ID" value="AKZ65880.1"/>
    <property type="molecule type" value="Genomic_DNA"/>
</dbReference>
<proteinExistence type="inferred from homology"/>
<keyword evidence="7" id="KW-1185">Reference proteome</keyword>
<dbReference type="NCBIfam" id="TIGR00012">
    <property type="entry name" value="L29"/>
    <property type="match status" value="1"/>
</dbReference>
<dbReference type="CDD" id="cd00427">
    <property type="entry name" value="Ribosomal_L29_HIP"/>
    <property type="match status" value="1"/>
</dbReference>
<reference evidence="6 7" key="1">
    <citation type="submission" date="2015-06" db="EMBL/GenBank/DDBJ databases">
        <title>Lineage-specific patterns of genome deterioration in obligate symbionts.</title>
        <authorList>
            <person name="Bennett G.M."/>
            <person name="McCutcheon J.P."/>
            <person name="McDonald B.R."/>
            <person name="Moran N.A."/>
        </authorList>
    </citation>
    <scope>NUCLEOTIDE SEQUENCE [LARGE SCALE GENOMIC DNA]</scope>
    <source>
        <strain evidence="6 7">B-GSS</strain>
    </source>
</reference>
<keyword evidence="2 5" id="KW-0689">Ribosomal protein</keyword>
<evidence type="ECO:0000256" key="4">
    <source>
        <dbReference type="ARBA" id="ARBA00035204"/>
    </source>
</evidence>
<dbReference type="OrthoDB" id="9815192at2"/>
<dbReference type="HAMAP" id="MF_00374">
    <property type="entry name" value="Ribosomal_uL29"/>
    <property type="match status" value="1"/>
</dbReference>
<dbReference type="InterPro" id="IPR050063">
    <property type="entry name" value="Ribosomal_protein_uL29"/>
</dbReference>
<evidence type="ECO:0000256" key="5">
    <source>
        <dbReference type="HAMAP-Rule" id="MF_00374"/>
    </source>
</evidence>
<name>A0A0K2BKM0_9GAMM</name>
<dbReference type="AlphaFoldDB" id="A0A0K2BKM0"/>
<dbReference type="InterPro" id="IPR001854">
    <property type="entry name" value="Ribosomal_uL29"/>
</dbReference>
<organism evidence="6 7">
    <name type="scientific">Candidatus Palibaumannia cicadellinicola</name>
    <dbReference type="NCBI Taxonomy" id="186490"/>
    <lineage>
        <taxon>Bacteria</taxon>
        <taxon>Pseudomonadati</taxon>
        <taxon>Pseudomonadota</taxon>
        <taxon>Gammaproteobacteria</taxon>
        <taxon>Candidatus Palibaumannia</taxon>
    </lineage>
</organism>
<comment type="similarity">
    <text evidence="1 5">Belongs to the universal ribosomal protein uL29 family.</text>
</comment>
<sequence length="64" mass="7437">MISKELRNKNTTELNQELISLLREQFNLRMQAASGQLRQTNLLRKVRNNIARVKTLLTINKNTG</sequence>
<dbReference type="RefSeq" id="WP_053096824.1">
    <property type="nucleotide sequence ID" value="NZ_CP011787.1"/>
</dbReference>
<evidence type="ECO:0000313" key="6">
    <source>
        <dbReference type="EMBL" id="AKZ65880.1"/>
    </source>
</evidence>
<dbReference type="InterPro" id="IPR036049">
    <property type="entry name" value="Ribosomal_uL29_sf"/>
</dbReference>
<evidence type="ECO:0000256" key="1">
    <source>
        <dbReference type="ARBA" id="ARBA00009254"/>
    </source>
</evidence>
<dbReference type="PANTHER" id="PTHR10916">
    <property type="entry name" value="60S RIBOSOMAL PROTEIN L35/50S RIBOSOMAL PROTEIN L29"/>
    <property type="match status" value="1"/>
</dbReference>
<dbReference type="GO" id="GO:0003735">
    <property type="term" value="F:structural constituent of ribosome"/>
    <property type="evidence" value="ECO:0007669"/>
    <property type="project" value="InterPro"/>
</dbReference>
<accession>A0A0K2BKM0</accession>
<evidence type="ECO:0000256" key="2">
    <source>
        <dbReference type="ARBA" id="ARBA00022980"/>
    </source>
</evidence>
<dbReference type="GO" id="GO:0006412">
    <property type="term" value="P:translation"/>
    <property type="evidence" value="ECO:0007669"/>
    <property type="project" value="UniProtKB-UniRule"/>
</dbReference>
<dbReference type="Gene3D" id="6.10.140.1970">
    <property type="match status" value="1"/>
</dbReference>
<gene>
    <name evidence="5 6" type="primary">rpmC</name>
    <name evidence="6" type="ORF">AB162_281</name>
</gene>
<dbReference type="Pfam" id="PF00831">
    <property type="entry name" value="Ribosomal_L29"/>
    <property type="match status" value="1"/>
</dbReference>
<protein>
    <recommendedName>
        <fullName evidence="4 5">Large ribosomal subunit protein uL29</fullName>
    </recommendedName>
</protein>
<dbReference type="KEGG" id="bcig:AB162_281"/>